<dbReference type="PANTHER" id="PTHR44196:SF1">
    <property type="entry name" value="DEHYDROGENASE_REDUCTASE SDR FAMILY MEMBER 7B"/>
    <property type="match status" value="1"/>
</dbReference>
<organism evidence="5 6">
    <name type="scientific">Adhaeribacter rhizoryzae</name>
    <dbReference type="NCBI Taxonomy" id="2607907"/>
    <lineage>
        <taxon>Bacteria</taxon>
        <taxon>Pseudomonadati</taxon>
        <taxon>Bacteroidota</taxon>
        <taxon>Cytophagia</taxon>
        <taxon>Cytophagales</taxon>
        <taxon>Hymenobacteraceae</taxon>
        <taxon>Adhaeribacter</taxon>
    </lineage>
</organism>
<dbReference type="GO" id="GO:0016020">
    <property type="term" value="C:membrane"/>
    <property type="evidence" value="ECO:0007669"/>
    <property type="project" value="TreeGrafter"/>
</dbReference>
<dbReference type="InterPro" id="IPR020904">
    <property type="entry name" value="Sc_DH/Rdtase_CS"/>
</dbReference>
<dbReference type="EMBL" id="VWSF01000004">
    <property type="protein sequence ID" value="KAA5547866.1"/>
    <property type="molecule type" value="Genomic_DNA"/>
</dbReference>
<keyword evidence="2" id="KW-0560">Oxidoreductase</keyword>
<sequence length="266" mass="29135">MLNFNQQVVWITGASSGIGEALAQAFAQAGASLILSARRIEELERVKNSLPLSPAQVLVLPIDLEKPETFPELVQQVMDAFNRIDILVHNGGISQRGLVKASPLALDQKIMAVNYFGAVALTKAVLPIMLAQKSGRVVVISSLVGKFGTPMRSAYAASKHALHGFFDSLRSEVWRDNIRVTIVCPGYIRTNISINALTEKGDKHNRMDKNQEKGMAPERCATLILKAVAANKEEVVIGGKEILAVYLKRFFPGLLSWALKRFMKPA</sequence>
<dbReference type="GO" id="GO:0016491">
    <property type="term" value="F:oxidoreductase activity"/>
    <property type="evidence" value="ECO:0007669"/>
    <property type="project" value="UniProtKB-KW"/>
</dbReference>
<feature type="domain" description="Ketoreductase" evidence="4">
    <location>
        <begin position="7"/>
        <end position="191"/>
    </location>
</feature>
<dbReference type="InterPro" id="IPR036291">
    <property type="entry name" value="NAD(P)-bd_dom_sf"/>
</dbReference>
<proteinExistence type="inferred from homology"/>
<evidence type="ECO:0000259" key="4">
    <source>
        <dbReference type="SMART" id="SM00822"/>
    </source>
</evidence>
<accession>A0A5M6DN95</accession>
<dbReference type="PANTHER" id="PTHR44196">
    <property type="entry name" value="DEHYDROGENASE/REDUCTASE SDR FAMILY MEMBER 7B"/>
    <property type="match status" value="1"/>
</dbReference>
<protein>
    <submittedName>
        <fullName evidence="5">SDR family oxidoreductase</fullName>
    </submittedName>
</protein>
<reference evidence="5 6" key="1">
    <citation type="submission" date="2019-09" db="EMBL/GenBank/DDBJ databases">
        <title>Genome sequence and assembly of Adhaeribacter sp.</title>
        <authorList>
            <person name="Chhetri G."/>
        </authorList>
    </citation>
    <scope>NUCLEOTIDE SEQUENCE [LARGE SCALE GENOMIC DNA]</scope>
    <source>
        <strain evidence="5 6">DK36</strain>
    </source>
</reference>
<dbReference type="PRINTS" id="PR00080">
    <property type="entry name" value="SDRFAMILY"/>
</dbReference>
<evidence type="ECO:0000256" key="2">
    <source>
        <dbReference type="ARBA" id="ARBA00023002"/>
    </source>
</evidence>
<comment type="similarity">
    <text evidence="1 3">Belongs to the short-chain dehydrogenases/reductases (SDR) family.</text>
</comment>
<name>A0A5M6DN95_9BACT</name>
<evidence type="ECO:0000313" key="6">
    <source>
        <dbReference type="Proteomes" id="UP000323426"/>
    </source>
</evidence>
<dbReference type="Gene3D" id="3.40.50.720">
    <property type="entry name" value="NAD(P)-binding Rossmann-like Domain"/>
    <property type="match status" value="1"/>
</dbReference>
<dbReference type="SMART" id="SM00822">
    <property type="entry name" value="PKS_KR"/>
    <property type="match status" value="1"/>
</dbReference>
<dbReference type="InterPro" id="IPR002347">
    <property type="entry name" value="SDR_fam"/>
</dbReference>
<evidence type="ECO:0000256" key="3">
    <source>
        <dbReference type="RuleBase" id="RU000363"/>
    </source>
</evidence>
<evidence type="ECO:0000256" key="1">
    <source>
        <dbReference type="ARBA" id="ARBA00006484"/>
    </source>
</evidence>
<dbReference type="AlphaFoldDB" id="A0A5M6DN95"/>
<dbReference type="SUPFAM" id="SSF51735">
    <property type="entry name" value="NAD(P)-binding Rossmann-fold domains"/>
    <property type="match status" value="1"/>
</dbReference>
<dbReference type="PRINTS" id="PR00081">
    <property type="entry name" value="GDHRDH"/>
</dbReference>
<comment type="caution">
    <text evidence="5">The sequence shown here is derived from an EMBL/GenBank/DDBJ whole genome shotgun (WGS) entry which is preliminary data.</text>
</comment>
<keyword evidence="6" id="KW-1185">Reference proteome</keyword>
<dbReference type="InterPro" id="IPR057326">
    <property type="entry name" value="KR_dom"/>
</dbReference>
<dbReference type="NCBIfam" id="NF004825">
    <property type="entry name" value="PRK06181.1"/>
    <property type="match status" value="1"/>
</dbReference>
<dbReference type="Pfam" id="PF00106">
    <property type="entry name" value="adh_short"/>
    <property type="match status" value="1"/>
</dbReference>
<gene>
    <name evidence="5" type="ORF">F0145_07980</name>
</gene>
<dbReference type="Proteomes" id="UP000323426">
    <property type="component" value="Unassembled WGS sequence"/>
</dbReference>
<dbReference type="PROSITE" id="PS00061">
    <property type="entry name" value="ADH_SHORT"/>
    <property type="match status" value="1"/>
</dbReference>
<evidence type="ECO:0000313" key="5">
    <source>
        <dbReference type="EMBL" id="KAA5547866.1"/>
    </source>
</evidence>
<dbReference type="CDD" id="cd05332">
    <property type="entry name" value="11beta-HSD1_like_SDR_c"/>
    <property type="match status" value="1"/>
</dbReference>